<keyword evidence="1" id="KW-0812">Transmembrane</keyword>
<evidence type="ECO:0000313" key="2">
    <source>
        <dbReference type="EMBL" id="AEI93749.1"/>
    </source>
</evidence>
<gene>
    <name evidence="2" type="ordered locus">RLO149_c017570</name>
</gene>
<organism evidence="2 3">
    <name type="scientific">Roseobacter litoralis (strain ATCC 49566 / DSM 6996 / JCM 21268 / NBRC 15278 / OCh 149)</name>
    <dbReference type="NCBI Taxonomy" id="391595"/>
    <lineage>
        <taxon>Bacteria</taxon>
        <taxon>Pseudomonadati</taxon>
        <taxon>Pseudomonadota</taxon>
        <taxon>Alphaproteobacteria</taxon>
        <taxon>Rhodobacterales</taxon>
        <taxon>Roseobacteraceae</taxon>
        <taxon>Roseobacter</taxon>
    </lineage>
</organism>
<keyword evidence="1" id="KW-0472">Membrane</keyword>
<dbReference type="EMBL" id="CP002623">
    <property type="protein sequence ID" value="AEI93749.1"/>
    <property type="molecule type" value="Genomic_DNA"/>
</dbReference>
<dbReference type="KEGG" id="rli:RLO149_c017570"/>
<dbReference type="Proteomes" id="UP000001353">
    <property type="component" value="Chromosome"/>
</dbReference>
<reference evidence="2 3" key="1">
    <citation type="journal article" date="2011" name="BMC Genomics">
        <title>Comparative genome analysis and genome-guided physiological analysis of Roseobacter litoralis.</title>
        <authorList>
            <person name="Kalhoefer D."/>
            <person name="Thole S."/>
            <person name="Voget S."/>
            <person name="Lehmann R."/>
            <person name="Liesegang H."/>
            <person name="Wollher A."/>
            <person name="Daniel R."/>
            <person name="Simon M."/>
            <person name="Brinkhoff T."/>
        </authorList>
    </citation>
    <scope>NUCLEOTIDE SEQUENCE [LARGE SCALE GENOMIC DNA]</scope>
    <source>
        <strain evidence="3">ATCC 49566 / DSM 6996 / JCM 21268 / NBRC 15278 / OCh 149</strain>
    </source>
</reference>
<proteinExistence type="predicted"/>
<feature type="transmembrane region" description="Helical" evidence="1">
    <location>
        <begin position="34"/>
        <end position="56"/>
    </location>
</feature>
<protein>
    <submittedName>
        <fullName evidence="2">Uncharacterized protein</fullName>
    </submittedName>
</protein>
<evidence type="ECO:0000256" key="1">
    <source>
        <dbReference type="SAM" id="Phobius"/>
    </source>
</evidence>
<evidence type="ECO:0000313" key="3">
    <source>
        <dbReference type="Proteomes" id="UP000001353"/>
    </source>
</evidence>
<keyword evidence="1" id="KW-1133">Transmembrane helix</keyword>
<accession>F7ZIN0</accession>
<sequence length="59" mass="6633">MSPIRSFGRADLLELRTCFRCIRFKQANCRKNRAFAAAVLILAFGQLLFGFGIGLLSPR</sequence>
<name>F7ZIN0_ROSLO</name>
<dbReference type="AlphaFoldDB" id="F7ZIN0"/>
<keyword evidence="3" id="KW-1185">Reference proteome</keyword>
<dbReference type="HOGENOM" id="CLU_2957848_0_0_5"/>